<name>A0ABN3TSF3_9ACTN</name>
<evidence type="ECO:0000256" key="1">
    <source>
        <dbReference type="SAM" id="Coils"/>
    </source>
</evidence>
<evidence type="ECO:0008006" key="4">
    <source>
        <dbReference type="Google" id="ProtNLM"/>
    </source>
</evidence>
<feature type="coiled-coil region" evidence="1">
    <location>
        <begin position="170"/>
        <end position="218"/>
    </location>
</feature>
<dbReference type="SUPFAM" id="SSF50494">
    <property type="entry name" value="Trypsin-like serine proteases"/>
    <property type="match status" value="1"/>
</dbReference>
<reference evidence="2 3" key="1">
    <citation type="journal article" date="2019" name="Int. J. Syst. Evol. Microbiol.">
        <title>The Global Catalogue of Microorganisms (GCM) 10K type strain sequencing project: providing services to taxonomists for standard genome sequencing and annotation.</title>
        <authorList>
            <consortium name="The Broad Institute Genomics Platform"/>
            <consortium name="The Broad Institute Genome Sequencing Center for Infectious Disease"/>
            <person name="Wu L."/>
            <person name="Ma J."/>
        </authorList>
    </citation>
    <scope>NUCLEOTIDE SEQUENCE [LARGE SCALE GENOMIC DNA]</scope>
    <source>
        <strain evidence="2 3">JCM 4542</strain>
    </source>
</reference>
<comment type="caution">
    <text evidence="2">The sequence shown here is derived from an EMBL/GenBank/DDBJ whole genome shotgun (WGS) entry which is preliminary data.</text>
</comment>
<dbReference type="InterPro" id="IPR009003">
    <property type="entry name" value="Peptidase_S1_PA"/>
</dbReference>
<gene>
    <name evidence="2" type="ORF">GCM10010315_26790</name>
</gene>
<organism evidence="2 3">
    <name type="scientific">Streptomyces luteosporeus</name>
    <dbReference type="NCBI Taxonomy" id="173856"/>
    <lineage>
        <taxon>Bacteria</taxon>
        <taxon>Bacillati</taxon>
        <taxon>Actinomycetota</taxon>
        <taxon>Actinomycetes</taxon>
        <taxon>Kitasatosporales</taxon>
        <taxon>Streptomycetaceae</taxon>
        <taxon>Streptomyces</taxon>
    </lineage>
</organism>
<keyword evidence="1" id="KW-0175">Coiled coil</keyword>
<sequence>MGAAPLRQVQRCCQRDGSGGAMGELQAFDDELGPEVRALAQALRDLFAGLGVSTRRYAARRSYDSSTVSRYLSGQRLPRWEFVLNLLHDVAEKRGTVPTPETMEMLRGLHNAALAAGKSPGHRVQLLQQRLAAADQEALRAAQRERWLEDTLRDREHRIRDLQLQLQLGAGPLDGEAARLREEIRQLQEELAEARELHRRAEERCAWLEGQLVEAEGRLKVTDPAPVTAGDAVLLAADSWARGEALAEALTVQITGDGRPLGNGLLLDPGTVVTTARVAHSFDASDEVDVGWMDKHVRGVLVERQPPEPEDPKELWPFPNLAVVRLLSPVVTYTPYPGLDPGWVPAPGTQLVVCAYGFGLAKAWGPYSCRLEIRGRTGGWLRAQGEFVGGLGGAPAFQAGTGLFAGLVSAWYEQRSLGLLTPVSAFRSLAAVGTGTAQ</sequence>
<accession>A0ABN3TSF3</accession>
<protein>
    <recommendedName>
        <fullName evidence="4">Helix-turn-helix domain-containing protein</fullName>
    </recommendedName>
</protein>
<evidence type="ECO:0000313" key="3">
    <source>
        <dbReference type="Proteomes" id="UP001500886"/>
    </source>
</evidence>
<evidence type="ECO:0000313" key="2">
    <source>
        <dbReference type="EMBL" id="GAA2716200.1"/>
    </source>
</evidence>
<dbReference type="EMBL" id="BAAASL010000008">
    <property type="protein sequence ID" value="GAA2716200.1"/>
    <property type="molecule type" value="Genomic_DNA"/>
</dbReference>
<keyword evidence="3" id="KW-1185">Reference proteome</keyword>
<proteinExistence type="predicted"/>
<dbReference type="Proteomes" id="UP001500886">
    <property type="component" value="Unassembled WGS sequence"/>
</dbReference>